<evidence type="ECO:0000313" key="3">
    <source>
        <dbReference type="Proteomes" id="UP001379533"/>
    </source>
</evidence>
<reference evidence="2 3" key="1">
    <citation type="submission" date="2021-12" db="EMBL/GenBank/DDBJ databases">
        <title>Discovery of the Pendulisporaceae a myxobacterial family with distinct sporulation behavior and unique specialized metabolism.</title>
        <authorList>
            <person name="Garcia R."/>
            <person name="Popoff A."/>
            <person name="Bader C.D."/>
            <person name="Loehr J."/>
            <person name="Walesch S."/>
            <person name="Walt C."/>
            <person name="Boldt J."/>
            <person name="Bunk B."/>
            <person name="Haeckl F.J.F.P.J."/>
            <person name="Gunesch A.P."/>
            <person name="Birkelbach J."/>
            <person name="Nuebel U."/>
            <person name="Pietschmann T."/>
            <person name="Bach T."/>
            <person name="Mueller R."/>
        </authorList>
    </citation>
    <scope>NUCLEOTIDE SEQUENCE [LARGE SCALE GENOMIC DNA]</scope>
    <source>
        <strain evidence="2 3">MSr12523</strain>
    </source>
</reference>
<keyword evidence="3" id="KW-1185">Reference proteome</keyword>
<dbReference type="RefSeq" id="WP_394843755.1">
    <property type="nucleotide sequence ID" value="NZ_CP089982.1"/>
</dbReference>
<evidence type="ECO:0000256" key="1">
    <source>
        <dbReference type="SAM" id="MobiDB-lite"/>
    </source>
</evidence>
<evidence type="ECO:0000313" key="2">
    <source>
        <dbReference type="EMBL" id="WXA93158.1"/>
    </source>
</evidence>
<protein>
    <submittedName>
        <fullName evidence="2">Uncharacterized protein</fullName>
    </submittedName>
</protein>
<proteinExistence type="predicted"/>
<sequence>MTDGRAAAVEGSNFTRGAPDNAGDAPGGGGGTSASRRASTFSPLAPPDLATGADDSLSFGAPSCAAG</sequence>
<gene>
    <name evidence="2" type="ORF">LZC95_42740</name>
</gene>
<organism evidence="2 3">
    <name type="scientific">Pendulispora brunnea</name>
    <dbReference type="NCBI Taxonomy" id="2905690"/>
    <lineage>
        <taxon>Bacteria</taxon>
        <taxon>Pseudomonadati</taxon>
        <taxon>Myxococcota</taxon>
        <taxon>Myxococcia</taxon>
        <taxon>Myxococcales</taxon>
        <taxon>Sorangiineae</taxon>
        <taxon>Pendulisporaceae</taxon>
        <taxon>Pendulispora</taxon>
    </lineage>
</organism>
<dbReference type="Proteomes" id="UP001379533">
    <property type="component" value="Chromosome"/>
</dbReference>
<name>A0ABZ2K711_9BACT</name>
<feature type="region of interest" description="Disordered" evidence="1">
    <location>
        <begin position="1"/>
        <end position="67"/>
    </location>
</feature>
<accession>A0ABZ2K711</accession>
<dbReference type="EMBL" id="CP089982">
    <property type="protein sequence ID" value="WXA93158.1"/>
    <property type="molecule type" value="Genomic_DNA"/>
</dbReference>